<accession>A0A1G5QMS0</accession>
<dbReference type="OrthoDB" id="3902805at2"/>
<gene>
    <name evidence="3" type="ORF">SAMN03097708_02409</name>
</gene>
<dbReference type="STRING" id="415747.SAMN03097708_02409"/>
<dbReference type="GO" id="GO:0015927">
    <property type="term" value="F:trehalase activity"/>
    <property type="evidence" value="ECO:0007669"/>
    <property type="project" value="TreeGrafter"/>
</dbReference>
<feature type="domain" description="GH15-like" evidence="1">
    <location>
        <begin position="241"/>
        <end position="596"/>
    </location>
</feature>
<proteinExistence type="predicted"/>
<dbReference type="InterPro" id="IPR011613">
    <property type="entry name" value="GH15-like"/>
</dbReference>
<keyword evidence="4" id="KW-1185">Reference proteome</keyword>
<dbReference type="Gene3D" id="1.50.10.10">
    <property type="match status" value="1"/>
</dbReference>
<sequence>MHDRPIAEYALLSDCQGAALVHRDGSIDWLALPRFDSPALCARLLGGEGGYWKLGPVDDIQGQRGYVEGSMVVNTTFRSREGEVVIRDALAIGLHQGAHAIGKDSPHAVLREAVCTRGSMELTTNYAPRPEYGLIVPILRPVVGGVLARGGASVLRLSASIPLKTDTSTAHAHFRLEEGQRAAFALEFRSSAEPSPGPWSVEAIQEYLEDTITNWQDWSVMHQAYQGPWREQVHFGGRLLQALTYYPTGAFVAAATTSLPERMGGGLNWDYRYSWVRDASMTLDALWVAACPDEAYKFFDFIADASLAQVRQDRDAQIMFGIGGEHDLTERQLVHLPGWRGSAPVRVGNGAWTQRQFDVYGELLAAAERLRHQLAEHIDPLTRSFLAEVADVAANRWKEPDQGMWEIRGKPRHFLHSKLMCWAALDSAIRLTDLIGGEESVGRWVAARDEIREAILTRGWSERIGAFTQTFHGDTLDASTLVMALSGFLPATDTRMLATIDAIEEHLTDERGLVYRYREIDGEPADEGAFLLCTFWLAHARALAGQVEQAKVVFERAAACANDVGLLSEEFDSRSGEMMGNFPQAFSHIGLINAAWAISQAE</sequence>
<dbReference type="Pfam" id="PF00723">
    <property type="entry name" value="Glyco_hydro_15"/>
    <property type="match status" value="1"/>
</dbReference>
<dbReference type="Proteomes" id="UP000199648">
    <property type="component" value="Unassembled WGS sequence"/>
</dbReference>
<dbReference type="PANTHER" id="PTHR31616:SF10">
    <property type="entry name" value="TREHALASE"/>
    <property type="match status" value="1"/>
</dbReference>
<evidence type="ECO:0000313" key="4">
    <source>
        <dbReference type="Proteomes" id="UP000199648"/>
    </source>
</evidence>
<dbReference type="InterPro" id="IPR012341">
    <property type="entry name" value="6hp_glycosidase-like_sf"/>
</dbReference>
<dbReference type="GO" id="GO:0005993">
    <property type="term" value="P:trehalose catabolic process"/>
    <property type="evidence" value="ECO:0007669"/>
    <property type="project" value="TreeGrafter"/>
</dbReference>
<evidence type="ECO:0000313" key="3">
    <source>
        <dbReference type="EMBL" id="SCZ63037.1"/>
    </source>
</evidence>
<name>A0A1G5QMS0_9GAMM</name>
<dbReference type="PANTHER" id="PTHR31616">
    <property type="entry name" value="TREHALASE"/>
    <property type="match status" value="1"/>
</dbReference>
<dbReference type="EMBL" id="FMWD01000007">
    <property type="protein sequence ID" value="SCZ63037.1"/>
    <property type="molecule type" value="Genomic_DNA"/>
</dbReference>
<dbReference type="InterPro" id="IPR008928">
    <property type="entry name" value="6-hairpin_glycosidase_sf"/>
</dbReference>
<dbReference type="RefSeq" id="WP_092997389.1">
    <property type="nucleotide sequence ID" value="NZ_FMWD01000007.1"/>
</dbReference>
<evidence type="ECO:0000259" key="2">
    <source>
        <dbReference type="Pfam" id="PF19291"/>
    </source>
</evidence>
<dbReference type="AlphaFoldDB" id="A0A1G5QMS0"/>
<dbReference type="SUPFAM" id="SSF48208">
    <property type="entry name" value="Six-hairpin glycosidases"/>
    <property type="match status" value="1"/>
</dbReference>
<evidence type="ECO:0000259" key="1">
    <source>
        <dbReference type="Pfam" id="PF00723"/>
    </source>
</evidence>
<organism evidence="3 4">
    <name type="scientific">Thiohalomonas denitrificans</name>
    <dbReference type="NCBI Taxonomy" id="415747"/>
    <lineage>
        <taxon>Bacteria</taxon>
        <taxon>Pseudomonadati</taxon>
        <taxon>Pseudomonadota</taxon>
        <taxon>Gammaproteobacteria</taxon>
        <taxon>Thiohalomonadales</taxon>
        <taxon>Thiohalomonadaceae</taxon>
        <taxon>Thiohalomonas</taxon>
    </lineage>
</organism>
<feature type="domain" description="Trehalase-like N-terminal" evidence="2">
    <location>
        <begin position="4"/>
        <end position="159"/>
    </location>
</feature>
<reference evidence="3 4" key="1">
    <citation type="submission" date="2016-10" db="EMBL/GenBank/DDBJ databases">
        <authorList>
            <person name="de Groot N.N."/>
        </authorList>
    </citation>
    <scope>NUCLEOTIDE SEQUENCE [LARGE SCALE GENOMIC DNA]</scope>
    <source>
        <strain evidence="3 4">HLD2</strain>
    </source>
</reference>
<protein>
    <submittedName>
        <fullName evidence="3">Glucoamylase (Glucan-1,4-alpha-glucosidase), GH15 family</fullName>
    </submittedName>
</protein>
<dbReference type="InterPro" id="IPR045582">
    <property type="entry name" value="Trehalase-like_N"/>
</dbReference>
<dbReference type="Pfam" id="PF19291">
    <property type="entry name" value="TREH_N"/>
    <property type="match status" value="1"/>
</dbReference>